<dbReference type="EMBL" id="CP146598">
    <property type="protein sequence ID" value="WWY03102.1"/>
    <property type="molecule type" value="Genomic_DNA"/>
</dbReference>
<organism evidence="1">
    <name type="scientific">Neisseria leonii</name>
    <dbReference type="NCBI Taxonomy" id="2995413"/>
    <lineage>
        <taxon>Bacteria</taxon>
        <taxon>Pseudomonadati</taxon>
        <taxon>Pseudomonadota</taxon>
        <taxon>Betaproteobacteria</taxon>
        <taxon>Neisseriales</taxon>
        <taxon>Neisseriaceae</taxon>
        <taxon>Neisseria</taxon>
    </lineage>
</organism>
<proteinExistence type="predicted"/>
<keyword evidence="3" id="KW-1185">Reference proteome</keyword>
<sequence>MTDELDLASEREELMRQSALYRQSKAAVREAEPTGSCLYCEEPLSDGLRWCNADCRDDWERERKRR</sequence>
<dbReference type="AlphaFoldDB" id="A0A9X4E288"/>
<evidence type="ECO:0000313" key="1">
    <source>
        <dbReference type="EMBL" id="MDD9328237.1"/>
    </source>
</evidence>
<reference evidence="1" key="1">
    <citation type="submission" date="2022-10" db="EMBL/GenBank/DDBJ databases">
        <authorList>
            <person name="Boutroux M."/>
        </authorList>
    </citation>
    <scope>NUCLEOTIDE SEQUENCE</scope>
    <source>
        <strain evidence="1">51.81</strain>
    </source>
</reference>
<evidence type="ECO:0000313" key="2">
    <source>
        <dbReference type="EMBL" id="WWY03102.1"/>
    </source>
</evidence>
<gene>
    <name evidence="1" type="ORF">ORY91_001657</name>
    <name evidence="2" type="ORF">V9W64_10550</name>
</gene>
<evidence type="ECO:0008006" key="4">
    <source>
        <dbReference type="Google" id="ProtNLM"/>
    </source>
</evidence>
<protein>
    <recommendedName>
        <fullName evidence="4">DUF2116 family Zn-ribbon domain-containing protein</fullName>
    </recommendedName>
</protein>
<accession>A0A9X4E288</accession>
<dbReference type="Proteomes" id="UP001149607">
    <property type="component" value="Chromosome"/>
</dbReference>
<name>A0A9X4E288_9NEIS</name>
<evidence type="ECO:0000313" key="3">
    <source>
        <dbReference type="Proteomes" id="UP001149607"/>
    </source>
</evidence>
<reference evidence="2" key="2">
    <citation type="submission" date="2024-02" db="EMBL/GenBank/DDBJ databases">
        <title>Neisseria leonii sp. nov.</title>
        <authorList>
            <person name="Boutroux M."/>
            <person name="Favre-Rochex S."/>
            <person name="Gorgette O."/>
            <person name="Touak G."/>
            <person name="Muhle E."/>
            <person name="Chesneau O."/>
            <person name="Clermont D."/>
            <person name="Rahi P."/>
        </authorList>
    </citation>
    <scope>NUCLEOTIDE SEQUENCE</scope>
    <source>
        <strain evidence="2">51.81</strain>
    </source>
</reference>
<dbReference type="EMBL" id="JAPQFL010000005">
    <property type="protein sequence ID" value="MDD9328237.1"/>
    <property type="molecule type" value="Genomic_DNA"/>
</dbReference>
<dbReference type="RefSeq" id="WP_274585342.1">
    <property type="nucleotide sequence ID" value="NZ_CP146598.1"/>
</dbReference>